<dbReference type="AlphaFoldDB" id="A0A0G0KFW2"/>
<feature type="region of interest" description="Disordered" evidence="1">
    <location>
        <begin position="87"/>
        <end position="131"/>
    </location>
</feature>
<feature type="compositionally biased region" description="Basic and acidic residues" evidence="1">
    <location>
        <begin position="18"/>
        <end position="37"/>
    </location>
</feature>
<feature type="region of interest" description="Disordered" evidence="1">
    <location>
        <begin position="1"/>
        <end position="55"/>
    </location>
</feature>
<accession>A0A0G0KFW2</accession>
<evidence type="ECO:0000313" key="2">
    <source>
        <dbReference type="EMBL" id="KKQ78528.1"/>
    </source>
</evidence>
<gene>
    <name evidence="2" type="ORF">US99_C0018G0006</name>
</gene>
<dbReference type="Proteomes" id="UP000034324">
    <property type="component" value="Unassembled WGS sequence"/>
</dbReference>
<protein>
    <submittedName>
        <fullName evidence="2">Uncharacterized protein</fullName>
    </submittedName>
</protein>
<sequence>MADASSPDVQLSLSEALAENKEVKGRETRAAREKAEEAGTVFDIAGTMTTSTSIPEAQRAAREAEIKARALEAELRGLDQDWKILNVSPSTGHTRKPGGHKSGRPSSVPLNLLKPFPGMEPPAVHVGKRSR</sequence>
<evidence type="ECO:0000256" key="1">
    <source>
        <dbReference type="SAM" id="MobiDB-lite"/>
    </source>
</evidence>
<evidence type="ECO:0000313" key="3">
    <source>
        <dbReference type="Proteomes" id="UP000034324"/>
    </source>
</evidence>
<comment type="caution">
    <text evidence="2">The sequence shown here is derived from an EMBL/GenBank/DDBJ whole genome shotgun (WGS) entry which is preliminary data.</text>
</comment>
<feature type="compositionally biased region" description="Basic residues" evidence="1">
    <location>
        <begin position="93"/>
        <end position="103"/>
    </location>
</feature>
<reference evidence="2 3" key="1">
    <citation type="journal article" date="2015" name="Nature">
        <title>rRNA introns, odd ribosomes, and small enigmatic genomes across a large radiation of phyla.</title>
        <authorList>
            <person name="Brown C.T."/>
            <person name="Hug L.A."/>
            <person name="Thomas B.C."/>
            <person name="Sharon I."/>
            <person name="Castelle C.J."/>
            <person name="Singh A."/>
            <person name="Wilkins M.J."/>
            <person name="Williams K.H."/>
            <person name="Banfield J.F."/>
        </authorList>
    </citation>
    <scope>NUCLEOTIDE SEQUENCE [LARGE SCALE GENOMIC DNA]</scope>
</reference>
<name>A0A0G0KFW2_9BACT</name>
<proteinExistence type="predicted"/>
<dbReference type="EMBL" id="LBVC01000018">
    <property type="protein sequence ID" value="KKQ78528.1"/>
    <property type="molecule type" value="Genomic_DNA"/>
</dbReference>
<organism evidence="2 3">
    <name type="scientific">Candidatus Daviesbacteria bacterium GW2011_GWF2_38_6</name>
    <dbReference type="NCBI Taxonomy" id="1618432"/>
    <lineage>
        <taxon>Bacteria</taxon>
        <taxon>Candidatus Daviesiibacteriota</taxon>
    </lineage>
</organism>